<reference evidence="8" key="1">
    <citation type="submission" date="2021-10" db="EMBL/GenBank/DDBJ databases">
        <authorList>
            <person name="Lyu M."/>
            <person name="Wang X."/>
            <person name="Meng X."/>
            <person name="Xu K."/>
        </authorList>
    </citation>
    <scope>NUCLEOTIDE SEQUENCE</scope>
    <source>
        <strain evidence="8">A6</strain>
    </source>
</reference>
<dbReference type="SUPFAM" id="SSF48452">
    <property type="entry name" value="TPR-like"/>
    <property type="match status" value="1"/>
</dbReference>
<comment type="function">
    <text evidence="6">Part of the outer membrane protein assembly complex, which is involved in assembly and insertion of beta-barrel proteins into the outer membrane.</text>
</comment>
<evidence type="ECO:0000256" key="4">
    <source>
        <dbReference type="ARBA" id="ARBA00023237"/>
    </source>
</evidence>
<evidence type="ECO:0000256" key="3">
    <source>
        <dbReference type="ARBA" id="ARBA00023139"/>
    </source>
</evidence>
<keyword evidence="9" id="KW-1185">Reference proteome</keyword>
<evidence type="ECO:0000256" key="6">
    <source>
        <dbReference type="HAMAP-Rule" id="MF_00922"/>
    </source>
</evidence>
<dbReference type="PANTHER" id="PTHR37423">
    <property type="entry name" value="SOLUBLE LYTIC MUREIN TRANSGLYCOSYLASE-RELATED"/>
    <property type="match status" value="1"/>
</dbReference>
<keyword evidence="3 6" id="KW-0564">Palmitate</keyword>
<evidence type="ECO:0000256" key="2">
    <source>
        <dbReference type="ARBA" id="ARBA00023136"/>
    </source>
</evidence>
<evidence type="ECO:0000256" key="5">
    <source>
        <dbReference type="ARBA" id="ARBA00023288"/>
    </source>
</evidence>
<protein>
    <recommendedName>
        <fullName evidence="6">Outer membrane protein assembly factor BamD</fullName>
    </recommendedName>
</protein>
<comment type="caution">
    <text evidence="8">The sequence shown here is derived from an EMBL/GenBank/DDBJ whole genome shotgun (WGS) entry which is preliminary data.</text>
</comment>
<comment type="subunit">
    <text evidence="6">Part of the Bam complex.</text>
</comment>
<dbReference type="Pfam" id="PF13525">
    <property type="entry name" value="YfiO"/>
    <property type="match status" value="1"/>
</dbReference>
<proteinExistence type="inferred from homology"/>
<dbReference type="EMBL" id="JAJGAK010000001">
    <property type="protein sequence ID" value="MCC8362479.1"/>
    <property type="molecule type" value="Genomic_DNA"/>
</dbReference>
<keyword evidence="4 6" id="KW-0998">Cell outer membrane</keyword>
<dbReference type="PROSITE" id="PS51257">
    <property type="entry name" value="PROKAR_LIPOPROTEIN"/>
    <property type="match status" value="1"/>
</dbReference>
<dbReference type="CDD" id="cd15830">
    <property type="entry name" value="BamD"/>
    <property type="match status" value="1"/>
</dbReference>
<dbReference type="RefSeq" id="WP_230526079.1">
    <property type="nucleotide sequence ID" value="NZ_JAJGAK010000001.1"/>
</dbReference>
<keyword evidence="2 6" id="KW-0472">Membrane</keyword>
<evidence type="ECO:0000313" key="8">
    <source>
        <dbReference type="EMBL" id="MCC8362479.1"/>
    </source>
</evidence>
<sequence>MTQRSITRSLHLVLLVAVLFGATGCESISKLWKNEDANEGQPVDVLYDKGHELMTEGRWASASETFQRLIAQYPYGAYTEQALMEMAYAQFKSGRHDDAVSTIDRFIRTYPTHKNIPYFYYLRGLSNATRNAIFLQQVFSLESSNRDLTTPMQAYNDFSIVVERYPNSRYVHDAAARMIELRDLFAKHELDTGLYYLRRGANVAAISRAKYLIETYPQSKWQNDAVALLAVAYDELGNETLAADARRVLKENEPDHPLFAGEWPDFPSKFRKLNPFAGEKSGAERD</sequence>
<dbReference type="HAMAP" id="MF_00922">
    <property type="entry name" value="OM_assembly_BamD"/>
    <property type="match status" value="1"/>
</dbReference>
<gene>
    <name evidence="6" type="primary">bamD</name>
    <name evidence="8" type="ORF">LK996_05255</name>
</gene>
<evidence type="ECO:0000259" key="7">
    <source>
        <dbReference type="Pfam" id="PF13525"/>
    </source>
</evidence>
<keyword evidence="5 6" id="KW-0449">Lipoprotein</keyword>
<dbReference type="PANTHER" id="PTHR37423:SF1">
    <property type="entry name" value="OUTER MEMBRANE PROTEIN ASSEMBLY FACTOR BAMD"/>
    <property type="match status" value="1"/>
</dbReference>
<dbReference type="InterPro" id="IPR011990">
    <property type="entry name" value="TPR-like_helical_dom_sf"/>
</dbReference>
<evidence type="ECO:0000256" key="1">
    <source>
        <dbReference type="ARBA" id="ARBA00022729"/>
    </source>
</evidence>
<feature type="domain" description="Outer membrane lipoprotein BamD-like" evidence="7">
    <location>
        <begin position="43"/>
        <end position="245"/>
    </location>
</feature>
<dbReference type="Proteomes" id="UP001165293">
    <property type="component" value="Unassembled WGS sequence"/>
</dbReference>
<name>A0ABS8JFV4_9GAMM</name>
<dbReference type="Gene3D" id="1.25.40.10">
    <property type="entry name" value="Tetratricopeptide repeat domain"/>
    <property type="match status" value="1"/>
</dbReference>
<dbReference type="NCBIfam" id="TIGR03302">
    <property type="entry name" value="OM_YfiO"/>
    <property type="match status" value="1"/>
</dbReference>
<accession>A0ABS8JFV4</accession>
<organism evidence="8 9">
    <name type="scientific">Noviluteimonas lactosilytica</name>
    <dbReference type="NCBI Taxonomy" id="2888523"/>
    <lineage>
        <taxon>Bacteria</taxon>
        <taxon>Pseudomonadati</taxon>
        <taxon>Pseudomonadota</taxon>
        <taxon>Gammaproteobacteria</taxon>
        <taxon>Lysobacterales</taxon>
        <taxon>Lysobacteraceae</taxon>
        <taxon>Noviluteimonas</taxon>
    </lineage>
</organism>
<dbReference type="InterPro" id="IPR039565">
    <property type="entry name" value="BamD-like"/>
</dbReference>
<keyword evidence="1 6" id="KW-0732">Signal</keyword>
<comment type="subcellular location">
    <subcellularLocation>
        <location evidence="6">Cell outer membrane</location>
        <topology evidence="6">Lipid-anchor</topology>
    </subcellularLocation>
</comment>
<dbReference type="InterPro" id="IPR017689">
    <property type="entry name" value="BamD"/>
</dbReference>
<evidence type="ECO:0000313" key="9">
    <source>
        <dbReference type="Proteomes" id="UP001165293"/>
    </source>
</evidence>
<comment type="similarity">
    <text evidence="6">Belongs to the BamD family.</text>
</comment>